<feature type="transmembrane region" description="Helical" evidence="2">
    <location>
        <begin position="74"/>
        <end position="94"/>
    </location>
</feature>
<gene>
    <name evidence="4" type="ORF">OV287_14330</name>
</gene>
<feature type="transmembrane region" description="Helical" evidence="2">
    <location>
        <begin position="34"/>
        <end position="54"/>
    </location>
</feature>
<proteinExistence type="predicted"/>
<evidence type="ECO:0000256" key="1">
    <source>
        <dbReference type="SAM" id="MobiDB-lite"/>
    </source>
</evidence>
<feature type="transmembrane region" description="Helical" evidence="2">
    <location>
        <begin position="168"/>
        <end position="187"/>
    </location>
</feature>
<comment type="caution">
    <text evidence="4">The sequence shown here is derived from an EMBL/GenBank/DDBJ whole genome shotgun (WGS) entry which is preliminary data.</text>
</comment>
<accession>A0ABT4A1Y9</accession>
<keyword evidence="2" id="KW-0472">Membrane</keyword>
<feature type="region of interest" description="Disordered" evidence="1">
    <location>
        <begin position="1"/>
        <end position="26"/>
    </location>
</feature>
<evidence type="ECO:0000313" key="5">
    <source>
        <dbReference type="Proteomes" id="UP001207654"/>
    </source>
</evidence>
<evidence type="ECO:0000259" key="3">
    <source>
        <dbReference type="PROSITE" id="PS51468"/>
    </source>
</evidence>
<feature type="compositionally biased region" description="Low complexity" evidence="1">
    <location>
        <begin position="1"/>
        <end position="10"/>
    </location>
</feature>
<dbReference type="Pfam" id="PF08487">
    <property type="entry name" value="VIT"/>
    <property type="match status" value="1"/>
</dbReference>
<dbReference type="Pfam" id="PF07589">
    <property type="entry name" value="PEP-CTERM"/>
    <property type="match status" value="1"/>
</dbReference>
<dbReference type="PROSITE" id="PS51468">
    <property type="entry name" value="VIT"/>
    <property type="match status" value="1"/>
</dbReference>
<sequence length="819" mass="88837">MNEPQRQQPPDESPPPGMPEPARALPKAPRPMKVSAFVTLLVAVFGVVLPAFTLGFELTLRWCTSELFDPVPTVVHMLLVAGVPAANLLALVATSKRTPRLLRNTVFINGMALGVSLVYALLFLPLTPVALIGVLFMGAGLMPLSPLLSFCLALVMRSRLKRVLPSSAPMAASWIGMGVALMAFLIVEAPVSGTRMALHVAVNGSPESQRTALQWLRRLGSEETLLTACYFAPRRATLVDFLLSWDDSVSVEEARTVYYRVTGKTFNSVPKPERVHLEGGFRSNDDDQGGREVGGRVPGLSLASSELKGSVDGDAALAYLEWTMSFETTAEGQSEARTELILPPGAVVSRVTLYIDGQEREAAFASTAKAREAYEAVVRTRRDPLLVTYKGKDRVQVQCFPVVKGPPMKIKLGITAPLLPKDDGRNATLLLPSLAERNFHIADDFRHAVRVESLRRLSTQAGGSVEQRKDGVSEWLGALGDEALHPPQAMLTVQRKGAPDTAWTEDLLEPTGYVVRQRLLRTRVEMPERVILVLDGSVGMKDALPEIASALGSFPQETELAVLASLDGVEELLPPGKVDAAVLQSLAERVRELPTAGGQDANAVLARAWSMVAPQGRTAVVWIHGPHPMSLELEPRSTPGDEGTSVWWRAPPLPAVLLDVMVGRGPNQMAVGLADRTPLQAVPRTAPLEQDLKTLFTRWGSEAPEFYRERLPLAELKLPPEGWKTSSHLARLWAAGEIARLAESEQEPTRARALELATHHQLVSAVSGAVVLERQSQYDAAGLKPVDPGSVPSVPEPETWMLLGVACLLLIAFRLRRAA</sequence>
<evidence type="ECO:0000313" key="4">
    <source>
        <dbReference type="EMBL" id="MCY1075657.1"/>
    </source>
</evidence>
<keyword evidence="2" id="KW-1133">Transmembrane helix</keyword>
<protein>
    <submittedName>
        <fullName evidence="4">PEP-CTERM sorting domain-containing protein</fullName>
    </submittedName>
</protein>
<organism evidence="4 5">
    <name type="scientific">Archangium lansingense</name>
    <dbReference type="NCBI Taxonomy" id="2995310"/>
    <lineage>
        <taxon>Bacteria</taxon>
        <taxon>Pseudomonadati</taxon>
        <taxon>Myxococcota</taxon>
        <taxon>Myxococcia</taxon>
        <taxon>Myxococcales</taxon>
        <taxon>Cystobacterineae</taxon>
        <taxon>Archangiaceae</taxon>
        <taxon>Archangium</taxon>
    </lineage>
</organism>
<dbReference type="InterPro" id="IPR013424">
    <property type="entry name" value="Ice-binding_C"/>
</dbReference>
<keyword evidence="5" id="KW-1185">Reference proteome</keyword>
<evidence type="ECO:0000256" key="2">
    <source>
        <dbReference type="SAM" id="Phobius"/>
    </source>
</evidence>
<keyword evidence="2" id="KW-0812">Transmembrane</keyword>
<feature type="transmembrane region" description="Helical" evidence="2">
    <location>
        <begin position="106"/>
        <end position="124"/>
    </location>
</feature>
<dbReference type="Proteomes" id="UP001207654">
    <property type="component" value="Unassembled WGS sequence"/>
</dbReference>
<name>A0ABT4A1Y9_9BACT</name>
<dbReference type="RefSeq" id="WP_267534578.1">
    <property type="nucleotide sequence ID" value="NZ_JAPNKA010000001.1"/>
</dbReference>
<feature type="transmembrane region" description="Helical" evidence="2">
    <location>
        <begin position="130"/>
        <end position="156"/>
    </location>
</feature>
<reference evidence="4 5" key="1">
    <citation type="submission" date="2022-11" db="EMBL/GenBank/DDBJ databases">
        <title>Minimal conservation of predation-associated metabolite biosynthetic gene clusters underscores biosynthetic potential of Myxococcota including descriptions for ten novel species: Archangium lansinium sp. nov., Myxococcus landrumus sp. nov., Nannocystis bai.</title>
        <authorList>
            <person name="Ahearne A."/>
            <person name="Stevens C."/>
            <person name="Phillips K."/>
        </authorList>
    </citation>
    <scope>NUCLEOTIDE SEQUENCE [LARGE SCALE GENOMIC DNA]</scope>
    <source>
        <strain evidence="4 5">MIWBW</strain>
    </source>
</reference>
<dbReference type="InterPro" id="IPR013694">
    <property type="entry name" value="VIT"/>
</dbReference>
<dbReference type="EMBL" id="JAPNKA010000001">
    <property type="protein sequence ID" value="MCY1075657.1"/>
    <property type="molecule type" value="Genomic_DNA"/>
</dbReference>
<feature type="domain" description="VIT" evidence="3">
    <location>
        <begin position="286"/>
        <end position="416"/>
    </location>
</feature>